<organism evidence="1 2">
    <name type="scientific">Burkholderia territorii</name>
    <dbReference type="NCBI Taxonomy" id="1503055"/>
    <lineage>
        <taxon>Bacteria</taxon>
        <taxon>Pseudomonadati</taxon>
        <taxon>Pseudomonadota</taxon>
        <taxon>Betaproteobacteria</taxon>
        <taxon>Burkholderiales</taxon>
        <taxon>Burkholderiaceae</taxon>
        <taxon>Burkholderia</taxon>
        <taxon>Burkholderia cepacia complex</taxon>
    </lineage>
</organism>
<accession>A0A105V0B8</accession>
<sequence length="96" mass="10867">MRVPVPTVVPAWFAERALRRCRNGLPFVASIGLFFPGFTELTISRWMHVARPSARMAQEFPTIGTASMLPELLLQACWSCRVFRGNVRGDVGYEHM</sequence>
<dbReference type="AlphaFoldDB" id="A0A105V0B8"/>
<dbReference type="EMBL" id="LPEQ01000130">
    <property type="protein sequence ID" value="KVV38892.1"/>
    <property type="molecule type" value="Genomic_DNA"/>
</dbReference>
<reference evidence="1 2" key="1">
    <citation type="submission" date="2015-11" db="EMBL/GenBank/DDBJ databases">
        <title>Expanding the genomic diversity of Burkholderia species for the development of highly accurate diagnostics.</title>
        <authorList>
            <person name="Sahl J."/>
            <person name="Keim P."/>
            <person name="Wagner D."/>
        </authorList>
    </citation>
    <scope>NUCLEOTIDE SEQUENCE [LARGE SCALE GENOMIC DNA]</scope>
    <source>
        <strain evidence="1 2">MSMB1301WGS</strain>
    </source>
</reference>
<comment type="caution">
    <text evidence="1">The sequence shown here is derived from an EMBL/GenBank/DDBJ whole genome shotgun (WGS) entry which is preliminary data.</text>
</comment>
<name>A0A105V0B8_9BURK</name>
<dbReference type="Proteomes" id="UP000062317">
    <property type="component" value="Unassembled WGS sequence"/>
</dbReference>
<proteinExistence type="predicted"/>
<keyword evidence="2" id="KW-1185">Reference proteome</keyword>
<protein>
    <submittedName>
        <fullName evidence="1">Uncharacterized protein</fullName>
    </submittedName>
</protein>
<gene>
    <name evidence="1" type="ORF">WT27_15010</name>
</gene>
<evidence type="ECO:0000313" key="2">
    <source>
        <dbReference type="Proteomes" id="UP000062317"/>
    </source>
</evidence>
<evidence type="ECO:0000313" key="1">
    <source>
        <dbReference type="EMBL" id="KVV38892.1"/>
    </source>
</evidence>